<sequence length="142" mass="15049">MNIILLNPNSKYRLRQLDALVILATTVSQTKTALHLPQPITLLTHFLATPQTAVGPAQTPTAHPLPPPHPAPQPAHNPAGPPLGVHLATTNARPRKKTTTHLVVVAIEKKTTSPTTAMIGVIPIVVNVMFPGNVMMVGKGGR</sequence>
<accession>A0ABR3RU39</accession>
<keyword evidence="3" id="KW-1185">Reference proteome</keyword>
<feature type="region of interest" description="Disordered" evidence="1">
    <location>
        <begin position="54"/>
        <end position="84"/>
    </location>
</feature>
<protein>
    <submittedName>
        <fullName evidence="2">Uncharacterized protein</fullName>
    </submittedName>
</protein>
<evidence type="ECO:0000313" key="3">
    <source>
        <dbReference type="Proteomes" id="UP001521785"/>
    </source>
</evidence>
<dbReference type="Proteomes" id="UP001521785">
    <property type="component" value="Unassembled WGS sequence"/>
</dbReference>
<dbReference type="EMBL" id="JAKJXO020000003">
    <property type="protein sequence ID" value="KAL1607954.1"/>
    <property type="molecule type" value="Genomic_DNA"/>
</dbReference>
<gene>
    <name evidence="2" type="ORF">SLS60_002893</name>
</gene>
<organism evidence="2 3">
    <name type="scientific">Paraconiothyrium brasiliense</name>
    <dbReference type="NCBI Taxonomy" id="300254"/>
    <lineage>
        <taxon>Eukaryota</taxon>
        <taxon>Fungi</taxon>
        <taxon>Dikarya</taxon>
        <taxon>Ascomycota</taxon>
        <taxon>Pezizomycotina</taxon>
        <taxon>Dothideomycetes</taxon>
        <taxon>Pleosporomycetidae</taxon>
        <taxon>Pleosporales</taxon>
        <taxon>Massarineae</taxon>
        <taxon>Didymosphaeriaceae</taxon>
        <taxon>Paraconiothyrium</taxon>
    </lineage>
</organism>
<comment type="caution">
    <text evidence="2">The sequence shown here is derived from an EMBL/GenBank/DDBJ whole genome shotgun (WGS) entry which is preliminary data.</text>
</comment>
<name>A0ABR3RU39_9PLEO</name>
<evidence type="ECO:0000256" key="1">
    <source>
        <dbReference type="SAM" id="MobiDB-lite"/>
    </source>
</evidence>
<proteinExistence type="predicted"/>
<evidence type="ECO:0000313" key="2">
    <source>
        <dbReference type="EMBL" id="KAL1607954.1"/>
    </source>
</evidence>
<reference evidence="2 3" key="1">
    <citation type="submission" date="2024-02" db="EMBL/GenBank/DDBJ databases">
        <title>De novo assembly and annotation of 12 fungi associated with fruit tree decline syndrome in Ontario, Canada.</title>
        <authorList>
            <person name="Sulman M."/>
            <person name="Ellouze W."/>
            <person name="Ilyukhin E."/>
        </authorList>
    </citation>
    <scope>NUCLEOTIDE SEQUENCE [LARGE SCALE GENOMIC DNA]</scope>
    <source>
        <strain evidence="2 3">M42-189</strain>
    </source>
</reference>
<feature type="compositionally biased region" description="Pro residues" evidence="1">
    <location>
        <begin position="63"/>
        <end position="81"/>
    </location>
</feature>